<dbReference type="Proteomes" id="UP001165678">
    <property type="component" value="Unassembled WGS sequence"/>
</dbReference>
<dbReference type="Gene3D" id="3.30.950.10">
    <property type="entry name" value="Methyltransferase, Cobalt-precorrin-4 Transmethylase, Domain 2"/>
    <property type="match status" value="1"/>
</dbReference>
<dbReference type="SUPFAM" id="SSF53790">
    <property type="entry name" value="Tetrapyrrole methylase"/>
    <property type="match status" value="1"/>
</dbReference>
<evidence type="ECO:0000313" key="8">
    <source>
        <dbReference type="Proteomes" id="UP001165678"/>
    </source>
</evidence>
<dbReference type="Gene3D" id="3.40.50.150">
    <property type="entry name" value="Vaccinia Virus protein VP39"/>
    <property type="match status" value="1"/>
</dbReference>
<feature type="domain" description="Tetrapyrrole methylase" evidence="6">
    <location>
        <begin position="5"/>
        <end position="186"/>
    </location>
</feature>
<dbReference type="InterPro" id="IPR000878">
    <property type="entry name" value="4pyrrol_Mease"/>
</dbReference>
<evidence type="ECO:0000256" key="4">
    <source>
        <dbReference type="ARBA" id="ARBA00022679"/>
    </source>
</evidence>
<accession>A0AA41ZFF9</accession>
<dbReference type="InterPro" id="IPR006365">
    <property type="entry name" value="Cbl_synth_CobL"/>
</dbReference>
<dbReference type="InterPro" id="IPR029063">
    <property type="entry name" value="SAM-dependent_MTases_sf"/>
</dbReference>
<evidence type="ECO:0000256" key="3">
    <source>
        <dbReference type="ARBA" id="ARBA00022603"/>
    </source>
</evidence>
<dbReference type="AlphaFoldDB" id="A0AA41ZFF9"/>
<dbReference type="InterPro" id="IPR050714">
    <property type="entry name" value="Cobalamin_biosynth_MTase"/>
</dbReference>
<dbReference type="GO" id="GO:0032259">
    <property type="term" value="P:methylation"/>
    <property type="evidence" value="ECO:0007669"/>
    <property type="project" value="UniProtKB-KW"/>
</dbReference>
<dbReference type="CDD" id="cd02440">
    <property type="entry name" value="AdoMet_MTases"/>
    <property type="match status" value="1"/>
</dbReference>
<protein>
    <submittedName>
        <fullName evidence="7">Precorrin-6y C5,15-methyltransferase (Decarboxylating) subunit CbiE</fullName>
    </submittedName>
</protein>
<keyword evidence="8" id="KW-1185">Reference proteome</keyword>
<dbReference type="InterPro" id="IPR014776">
    <property type="entry name" value="4pyrrole_Mease_sub2"/>
</dbReference>
<comment type="pathway">
    <text evidence="1">Cofactor biosynthesis; adenosylcobalamin biosynthesis.</text>
</comment>
<dbReference type="InterPro" id="IPR014777">
    <property type="entry name" value="4pyrrole_Mease_sub1"/>
</dbReference>
<dbReference type="NCBIfam" id="TIGR02467">
    <property type="entry name" value="CbiE"/>
    <property type="match status" value="1"/>
</dbReference>
<name>A0AA41ZFF9_9GAMM</name>
<keyword evidence="2" id="KW-0169">Cobalamin biosynthesis</keyword>
<evidence type="ECO:0000259" key="6">
    <source>
        <dbReference type="Pfam" id="PF00590"/>
    </source>
</evidence>
<dbReference type="GO" id="GO:0008276">
    <property type="term" value="F:protein methyltransferase activity"/>
    <property type="evidence" value="ECO:0007669"/>
    <property type="project" value="InterPro"/>
</dbReference>
<comment type="caution">
    <text evidence="7">The sequence shown here is derived from an EMBL/GenBank/DDBJ whole genome shotgun (WGS) entry which is preliminary data.</text>
</comment>
<keyword evidence="4" id="KW-0808">Transferase</keyword>
<dbReference type="GO" id="GO:0009236">
    <property type="term" value="P:cobalamin biosynthetic process"/>
    <property type="evidence" value="ECO:0007669"/>
    <property type="project" value="UniProtKB-KW"/>
</dbReference>
<proteinExistence type="predicted"/>
<dbReference type="InterPro" id="IPR012818">
    <property type="entry name" value="CbiE"/>
</dbReference>
<dbReference type="EMBL" id="JAPIVE010000001">
    <property type="protein sequence ID" value="MCX2523184.1"/>
    <property type="molecule type" value="Genomic_DNA"/>
</dbReference>
<gene>
    <name evidence="7" type="primary">cbiE</name>
    <name evidence="7" type="ORF">OQ287_02930</name>
</gene>
<dbReference type="Gene3D" id="3.40.1010.10">
    <property type="entry name" value="Cobalt-precorrin-4 Transmethylase, Domain 1"/>
    <property type="match status" value="1"/>
</dbReference>
<dbReference type="PANTHER" id="PTHR43182:SF1">
    <property type="entry name" value="COBALT-PRECORRIN-7 C(5)-METHYLTRANSFERASE"/>
    <property type="match status" value="1"/>
</dbReference>
<dbReference type="NCBIfam" id="TIGR02469">
    <property type="entry name" value="CbiT"/>
    <property type="match status" value="1"/>
</dbReference>
<dbReference type="Pfam" id="PF00590">
    <property type="entry name" value="TP_methylase"/>
    <property type="match status" value="1"/>
</dbReference>
<evidence type="ECO:0000256" key="1">
    <source>
        <dbReference type="ARBA" id="ARBA00004953"/>
    </source>
</evidence>
<organism evidence="7 8">
    <name type="scientific">Larsenimonas rhizosphaerae</name>
    <dbReference type="NCBI Taxonomy" id="2944682"/>
    <lineage>
        <taxon>Bacteria</taxon>
        <taxon>Pseudomonadati</taxon>
        <taxon>Pseudomonadota</taxon>
        <taxon>Gammaproteobacteria</taxon>
        <taxon>Oceanospirillales</taxon>
        <taxon>Halomonadaceae</taxon>
        <taxon>Larsenimonas</taxon>
    </lineage>
</organism>
<dbReference type="InterPro" id="IPR014008">
    <property type="entry name" value="Cbl_synth_MTase_CbiT"/>
</dbReference>
<dbReference type="RefSeq" id="WP_265895524.1">
    <property type="nucleotide sequence ID" value="NZ_JAPIVE010000001.1"/>
</dbReference>
<evidence type="ECO:0000256" key="2">
    <source>
        <dbReference type="ARBA" id="ARBA00022573"/>
    </source>
</evidence>
<dbReference type="SUPFAM" id="SSF53335">
    <property type="entry name" value="S-adenosyl-L-methionine-dependent methyltransferases"/>
    <property type="match status" value="1"/>
</dbReference>
<dbReference type="PANTHER" id="PTHR43182">
    <property type="entry name" value="COBALT-PRECORRIN-6B C(15)-METHYLTRANSFERASE (DECARBOXYLATING)"/>
    <property type="match status" value="1"/>
</dbReference>
<keyword evidence="5" id="KW-0949">S-adenosyl-L-methionine</keyword>
<evidence type="ECO:0000313" key="7">
    <source>
        <dbReference type="EMBL" id="MCX2523184.1"/>
    </source>
</evidence>
<keyword evidence="3" id="KW-0489">Methyltransferase</keyword>
<reference evidence="7" key="1">
    <citation type="submission" date="2022-11" db="EMBL/GenBank/DDBJ databases">
        <title>Larsenimonas rhizosphaerae sp. nov., isolated from a tidal mudflat.</title>
        <authorList>
            <person name="Lee S.D."/>
            <person name="Kim I.S."/>
        </authorList>
    </citation>
    <scope>NUCLEOTIDE SEQUENCE</scope>
    <source>
        <strain evidence="7">GH2-1</strain>
    </source>
</reference>
<dbReference type="PIRSF" id="PIRSF036428">
    <property type="entry name" value="CobL"/>
    <property type="match status" value="1"/>
</dbReference>
<dbReference type="InterPro" id="IPR035996">
    <property type="entry name" value="4pyrrol_Methylase_sf"/>
</dbReference>
<sequence>MQPLQVVSLGIESPAVLSRAAYEAIKQADHIVGSARQFDMVTHLDLPARQHLLPRPLDDLGTLLRKLKGQVALLASGDALFYGIGNTLKMRWPDITFVSHPNISSVQALAHRLQENLHELTTISLHGRPLSRLYNALVPGRQLALLTDGNTHPLAIAEYVSALGWQNVRCAVGERLGYPEERVTQWDSLNALIATAPDFDALNVVWLALPDRAPEAWARTALTDTQYQTDHATPGQGMLTKQEVRQQVLAMLDPNPTETGWDIGAGCGGVSIEWARRLTKGYVHAIEHHPERFDALATNQGRFGLDRQLVLHDATATASLLATLPDPTVVFIGGSDGALDDLLEQVWERLPVGGRLIASGVTEPSQACLTRFEGQHGLDGHWCRIDISRGSLLGGQRLLRPRLPVTLVRFIKPDQPTEQGLPT</sequence>
<dbReference type="CDD" id="cd11644">
    <property type="entry name" value="Precorrin-6Y-MT"/>
    <property type="match status" value="1"/>
</dbReference>
<evidence type="ECO:0000256" key="5">
    <source>
        <dbReference type="ARBA" id="ARBA00022691"/>
    </source>
</evidence>